<dbReference type="WBParaSite" id="SVE_0584500.2">
    <property type="protein sequence ID" value="SVE_0584500.2"/>
    <property type="gene ID" value="SVE_0584500"/>
</dbReference>
<evidence type="ECO:0000259" key="6">
    <source>
        <dbReference type="Pfam" id="PF00884"/>
    </source>
</evidence>
<reference evidence="7" key="1">
    <citation type="submission" date="2014-07" db="EMBL/GenBank/DDBJ databases">
        <authorList>
            <person name="Martin A.A"/>
            <person name="De Silva N."/>
        </authorList>
    </citation>
    <scope>NUCLEOTIDE SEQUENCE</scope>
</reference>
<keyword evidence="7" id="KW-1185">Reference proteome</keyword>
<dbReference type="SUPFAM" id="SSF53649">
    <property type="entry name" value="Alkaline phosphatase-like"/>
    <property type="match status" value="1"/>
</dbReference>
<name>A0A0K0FAJ0_STRVS</name>
<protein>
    <submittedName>
        <fullName evidence="8">Sulfatase domain-containing protein</fullName>
    </submittedName>
</protein>
<dbReference type="GO" id="GO:0004065">
    <property type="term" value="F:arylsulfatase activity"/>
    <property type="evidence" value="ECO:0007669"/>
    <property type="project" value="TreeGrafter"/>
</dbReference>
<dbReference type="InterPro" id="IPR024607">
    <property type="entry name" value="Sulfatase_CS"/>
</dbReference>
<reference evidence="8" key="2">
    <citation type="submission" date="2015-08" db="UniProtKB">
        <authorList>
            <consortium name="WormBaseParasite"/>
        </authorList>
    </citation>
    <scope>IDENTIFICATION</scope>
</reference>
<feature type="domain" description="Sulfatase N-terminal" evidence="6">
    <location>
        <begin position="42"/>
        <end position="366"/>
    </location>
</feature>
<evidence type="ECO:0000256" key="4">
    <source>
        <dbReference type="ARBA" id="ARBA00022801"/>
    </source>
</evidence>
<dbReference type="InterPro" id="IPR017850">
    <property type="entry name" value="Alkaline_phosphatase_core_sf"/>
</dbReference>
<dbReference type="PROSITE" id="PS00149">
    <property type="entry name" value="SULFATASE_2"/>
    <property type="match status" value="1"/>
</dbReference>
<dbReference type="Proteomes" id="UP000035680">
    <property type="component" value="Unassembled WGS sequence"/>
</dbReference>
<proteinExistence type="inferred from homology"/>
<dbReference type="PROSITE" id="PS00523">
    <property type="entry name" value="SULFATASE_1"/>
    <property type="match status" value="1"/>
</dbReference>
<comment type="cofactor">
    <cofactor evidence="1">
        <name>Ca(2+)</name>
        <dbReference type="ChEBI" id="CHEBI:29108"/>
    </cofactor>
</comment>
<comment type="similarity">
    <text evidence="2">Belongs to the sulfatase family.</text>
</comment>
<dbReference type="AlphaFoldDB" id="A0A0K0FAJ0"/>
<keyword evidence="4" id="KW-0378">Hydrolase</keyword>
<dbReference type="Pfam" id="PF14707">
    <property type="entry name" value="Sulfatase_C"/>
    <property type="match status" value="1"/>
</dbReference>
<dbReference type="Gene3D" id="3.40.720.10">
    <property type="entry name" value="Alkaline Phosphatase, subunit A"/>
    <property type="match status" value="1"/>
</dbReference>
<dbReference type="STRING" id="75913.A0A0K0FAJ0"/>
<keyword evidence="5" id="KW-0106">Calcium</keyword>
<evidence type="ECO:0000256" key="1">
    <source>
        <dbReference type="ARBA" id="ARBA00001913"/>
    </source>
</evidence>
<dbReference type="GO" id="GO:0046872">
    <property type="term" value="F:metal ion binding"/>
    <property type="evidence" value="ECO:0007669"/>
    <property type="project" value="UniProtKB-KW"/>
</dbReference>
<evidence type="ECO:0000256" key="3">
    <source>
        <dbReference type="ARBA" id="ARBA00022723"/>
    </source>
</evidence>
<evidence type="ECO:0000256" key="2">
    <source>
        <dbReference type="ARBA" id="ARBA00008779"/>
    </source>
</evidence>
<dbReference type="PANTHER" id="PTHR42693:SF15">
    <property type="entry name" value="ARYLSULFATASE"/>
    <property type="match status" value="1"/>
</dbReference>
<dbReference type="InterPro" id="IPR000917">
    <property type="entry name" value="Sulfatase_N"/>
</dbReference>
<dbReference type="InterPro" id="IPR050738">
    <property type="entry name" value="Sulfatase"/>
</dbReference>
<organism evidence="7 8">
    <name type="scientific">Strongyloides venezuelensis</name>
    <name type="common">Threadworm</name>
    <dbReference type="NCBI Taxonomy" id="75913"/>
    <lineage>
        <taxon>Eukaryota</taxon>
        <taxon>Metazoa</taxon>
        <taxon>Ecdysozoa</taxon>
        <taxon>Nematoda</taxon>
        <taxon>Chromadorea</taxon>
        <taxon>Rhabditida</taxon>
        <taxon>Tylenchina</taxon>
        <taxon>Panagrolaimomorpha</taxon>
        <taxon>Strongyloidoidea</taxon>
        <taxon>Strongyloididae</taxon>
        <taxon>Strongyloides</taxon>
    </lineage>
</organism>
<evidence type="ECO:0000313" key="8">
    <source>
        <dbReference type="WBParaSite" id="SVE_0584500.2"/>
    </source>
</evidence>
<dbReference type="Gene3D" id="3.30.1120.10">
    <property type="match status" value="1"/>
</dbReference>
<accession>A0A0K0FAJ0</accession>
<evidence type="ECO:0000256" key="5">
    <source>
        <dbReference type="ARBA" id="ARBA00022837"/>
    </source>
</evidence>
<evidence type="ECO:0000313" key="7">
    <source>
        <dbReference type="Proteomes" id="UP000035680"/>
    </source>
</evidence>
<keyword evidence="3" id="KW-0479">Metal-binding</keyword>
<dbReference type="Pfam" id="PF00884">
    <property type="entry name" value="Sulfatase"/>
    <property type="match status" value="1"/>
</dbReference>
<sequence>MKKFNCIICDVNMLYNCKLFSLIIIFYRCVYGRDKTTNNKHNIVILMVDDMGFGDLNSYGNPSQEFNEIDQMIKEGRKFTSAYSADSMCSPSRAGFLTGKLPIRLGVVGGSRVFLPSDKGGLPKDVKIMPEMLKENGYVTGMIGKWHMGINKYNHSDGEYLPNKRGFDFVGINLPFTNVWECDTSGGYYKPGPENKLCFLYKNNEIIQQPIKFNNLTRRLVDDWMLFLNDRMMKDQNKSPFFFYFSFPHIHTTQFADHPFRGMSKRGILGDNLNEMAWAVGRVLESLKKNKIDKKTLVILLSDHGPHVELCNNGGSTAGLKGGKSNSFEGGFRIPLVAWMPGTIPPGTVSDKVISAMDFYPTFSAISGTSKKINDIINNQLDGINIWNELIGKRSNKHSMYNNTEDINYLKELSFKRPIFFYCNKHLMAIRRGDFKIHYKTSPIFLNSTEDKNLEDYCPNGKPKNDWYVSQTCPEKDLITHNPPLIYNISKDPYELYPLKNNKVIRMIREVFDDIKNNHISSIIPVSDQLGDYDTNVIPCCDPPKCHCDKLVSHS</sequence>
<dbReference type="PANTHER" id="PTHR42693">
    <property type="entry name" value="ARYLSULFATASE FAMILY MEMBER"/>
    <property type="match status" value="1"/>
</dbReference>